<dbReference type="InterPro" id="IPR050204">
    <property type="entry name" value="AraC_XylS_family_regulators"/>
</dbReference>
<sequence>MNAPSEAGDENRHRGYISIQAGDPQTLDFLAYMGWHLKSSRERFDYRGDIVINDDFVVGKYSHGSGVVEYCAPEDLHKADRVMVHVCLSGAGILHTSTGSVALAPLDVVRVPTGELKGFESEDGATSMFVIYGSPDVSRQQETLVGQSNEIDLGILNAAATSLLCNVPEQPSPGFTQVQRALEELAKAVAVGVDLGSDSDVDALTKVYVRGMALIGSMATDEKTTVESVAHDLGVSRSYLLRAFKTHGSSPSIELRQARLANAERLLREGAADLTAVAAQSGFSTVRKLKRALTTDTTIL</sequence>
<evidence type="ECO:0000256" key="1">
    <source>
        <dbReference type="ARBA" id="ARBA00023015"/>
    </source>
</evidence>
<name>A0A556C9D4_BREAU</name>
<organism evidence="5 6">
    <name type="scientific">Brevibacterium aurantiacum</name>
    <dbReference type="NCBI Taxonomy" id="273384"/>
    <lineage>
        <taxon>Bacteria</taxon>
        <taxon>Bacillati</taxon>
        <taxon>Actinomycetota</taxon>
        <taxon>Actinomycetes</taxon>
        <taxon>Micrococcales</taxon>
        <taxon>Brevibacteriaceae</taxon>
        <taxon>Brevibacterium</taxon>
    </lineage>
</organism>
<keyword evidence="6" id="KW-1185">Reference proteome</keyword>
<accession>A0A556C9D4</accession>
<keyword evidence="1" id="KW-0805">Transcription regulation</keyword>
<dbReference type="GO" id="GO:0043565">
    <property type="term" value="F:sequence-specific DNA binding"/>
    <property type="evidence" value="ECO:0007669"/>
    <property type="project" value="InterPro"/>
</dbReference>
<dbReference type="Gene3D" id="1.10.10.60">
    <property type="entry name" value="Homeodomain-like"/>
    <property type="match status" value="1"/>
</dbReference>
<evidence type="ECO:0000259" key="4">
    <source>
        <dbReference type="PROSITE" id="PS01124"/>
    </source>
</evidence>
<dbReference type="SMART" id="SM00342">
    <property type="entry name" value="HTH_ARAC"/>
    <property type="match status" value="1"/>
</dbReference>
<reference evidence="5 6" key="1">
    <citation type="submission" date="2019-07" db="EMBL/GenBank/DDBJ databases">
        <title>Draft genome sequence of Brevibacterium aurantiacum XU54 isolated from Xinjiang China.</title>
        <authorList>
            <person name="Xu X."/>
        </authorList>
    </citation>
    <scope>NUCLEOTIDE SEQUENCE [LARGE SCALE GENOMIC DNA]</scope>
    <source>
        <strain evidence="5 6">XU54</strain>
    </source>
</reference>
<dbReference type="RefSeq" id="WP_143923384.1">
    <property type="nucleotide sequence ID" value="NZ_VLTK01000009.1"/>
</dbReference>
<dbReference type="InterPro" id="IPR018060">
    <property type="entry name" value="HTH_AraC"/>
</dbReference>
<dbReference type="PROSITE" id="PS01124">
    <property type="entry name" value="HTH_ARAC_FAMILY_2"/>
    <property type="match status" value="1"/>
</dbReference>
<proteinExistence type="predicted"/>
<evidence type="ECO:0000256" key="3">
    <source>
        <dbReference type="ARBA" id="ARBA00023163"/>
    </source>
</evidence>
<evidence type="ECO:0000313" key="5">
    <source>
        <dbReference type="EMBL" id="TSI14072.1"/>
    </source>
</evidence>
<evidence type="ECO:0000256" key="2">
    <source>
        <dbReference type="ARBA" id="ARBA00023125"/>
    </source>
</evidence>
<feature type="domain" description="HTH araC/xylS-type" evidence="4">
    <location>
        <begin position="209"/>
        <end position="300"/>
    </location>
</feature>
<dbReference type="GO" id="GO:0003700">
    <property type="term" value="F:DNA-binding transcription factor activity"/>
    <property type="evidence" value="ECO:0007669"/>
    <property type="project" value="InterPro"/>
</dbReference>
<dbReference type="PANTHER" id="PTHR46796">
    <property type="entry name" value="HTH-TYPE TRANSCRIPTIONAL ACTIVATOR RHAS-RELATED"/>
    <property type="match status" value="1"/>
</dbReference>
<dbReference type="Proteomes" id="UP000316406">
    <property type="component" value="Unassembled WGS sequence"/>
</dbReference>
<keyword evidence="3" id="KW-0804">Transcription</keyword>
<dbReference type="OrthoDB" id="5062482at2"/>
<evidence type="ECO:0000313" key="6">
    <source>
        <dbReference type="Proteomes" id="UP000316406"/>
    </source>
</evidence>
<gene>
    <name evidence="5" type="ORF">FO013_15050</name>
</gene>
<protein>
    <submittedName>
        <fullName evidence="5">Helix-turn-helix transcriptional regulator</fullName>
    </submittedName>
</protein>
<dbReference type="EMBL" id="VLTK01000009">
    <property type="protein sequence ID" value="TSI14072.1"/>
    <property type="molecule type" value="Genomic_DNA"/>
</dbReference>
<dbReference type="Pfam" id="PF12833">
    <property type="entry name" value="HTH_18"/>
    <property type="match status" value="1"/>
</dbReference>
<keyword evidence="2" id="KW-0238">DNA-binding</keyword>
<dbReference type="AlphaFoldDB" id="A0A556C9D4"/>
<comment type="caution">
    <text evidence="5">The sequence shown here is derived from an EMBL/GenBank/DDBJ whole genome shotgun (WGS) entry which is preliminary data.</text>
</comment>